<name>A0A1V4IAA5_9FIRM</name>
<dbReference type="PANTHER" id="PTHR46494:SF1">
    <property type="entry name" value="CORA FAMILY METAL ION TRANSPORTER (EUROFUNG)"/>
    <property type="match status" value="1"/>
</dbReference>
<gene>
    <name evidence="14" type="primary">corA</name>
    <name evidence="14" type="ORF">CLOTH_00960</name>
</gene>
<evidence type="ECO:0000256" key="8">
    <source>
        <dbReference type="ARBA" id="ARBA00023065"/>
    </source>
</evidence>
<evidence type="ECO:0000256" key="1">
    <source>
        <dbReference type="ARBA" id="ARBA00004651"/>
    </source>
</evidence>
<keyword evidence="4" id="KW-1003">Cell membrane</keyword>
<keyword evidence="12" id="KW-0175">Coiled coil</keyword>
<dbReference type="EMBL" id="MZGW01000001">
    <property type="protein sequence ID" value="OPJ56814.1"/>
    <property type="molecule type" value="Genomic_DNA"/>
</dbReference>
<dbReference type="Proteomes" id="UP000190140">
    <property type="component" value="Unassembled WGS sequence"/>
</dbReference>
<dbReference type="PANTHER" id="PTHR46494">
    <property type="entry name" value="CORA FAMILY METAL ION TRANSPORTER (EUROFUNG)"/>
    <property type="match status" value="1"/>
</dbReference>
<feature type="coiled-coil region" evidence="12">
    <location>
        <begin position="147"/>
        <end position="174"/>
    </location>
</feature>
<keyword evidence="7 13" id="KW-1133">Transmembrane helix</keyword>
<evidence type="ECO:0000256" key="5">
    <source>
        <dbReference type="ARBA" id="ARBA00022692"/>
    </source>
</evidence>
<comment type="function">
    <text evidence="11">Mediates influx of magnesium ions. Alternates between open and closed states. Activated by low cytoplasmic Mg(2+) levels. Inactive when cytoplasmic Mg(2+) levels are high.</text>
</comment>
<evidence type="ECO:0000256" key="2">
    <source>
        <dbReference type="ARBA" id="ARBA00009765"/>
    </source>
</evidence>
<dbReference type="GO" id="GO:0015087">
    <property type="term" value="F:cobalt ion transmembrane transporter activity"/>
    <property type="evidence" value="ECO:0007669"/>
    <property type="project" value="TreeGrafter"/>
</dbReference>
<comment type="catalytic activity">
    <reaction evidence="10">
        <text>Mg(2+)(in) = Mg(2+)(out)</text>
        <dbReference type="Rhea" id="RHEA:29827"/>
        <dbReference type="ChEBI" id="CHEBI:18420"/>
    </reaction>
</comment>
<evidence type="ECO:0000256" key="3">
    <source>
        <dbReference type="ARBA" id="ARBA00022448"/>
    </source>
</evidence>
<keyword evidence="3" id="KW-0813">Transport</keyword>
<dbReference type="InterPro" id="IPR002523">
    <property type="entry name" value="MgTranspt_CorA/ZnTranspt_ZntB"/>
</dbReference>
<dbReference type="AlphaFoldDB" id="A0A1V4IAA5"/>
<evidence type="ECO:0000313" key="14">
    <source>
        <dbReference type="EMBL" id="OPJ56814.1"/>
    </source>
</evidence>
<reference evidence="14 15" key="1">
    <citation type="submission" date="2017-03" db="EMBL/GenBank/DDBJ databases">
        <title>Genome sequence of Clostridium thermoalcaliphilum DSM 7309.</title>
        <authorList>
            <person name="Poehlein A."/>
            <person name="Daniel R."/>
        </authorList>
    </citation>
    <scope>NUCLEOTIDE SEQUENCE [LARGE SCALE GENOMIC DNA]</scope>
    <source>
        <strain evidence="14 15">DSM 7309</strain>
    </source>
</reference>
<keyword evidence="15" id="KW-1185">Reference proteome</keyword>
<organism evidence="14 15">
    <name type="scientific">Alkalithermobacter paradoxus</name>
    <dbReference type="NCBI Taxonomy" id="29349"/>
    <lineage>
        <taxon>Bacteria</taxon>
        <taxon>Bacillati</taxon>
        <taxon>Bacillota</taxon>
        <taxon>Clostridia</taxon>
        <taxon>Peptostreptococcales</taxon>
        <taxon>Tepidibacteraceae</taxon>
        <taxon>Alkalithermobacter</taxon>
    </lineage>
</organism>
<dbReference type="SUPFAM" id="SSF144083">
    <property type="entry name" value="Magnesium transport protein CorA, transmembrane region"/>
    <property type="match status" value="1"/>
</dbReference>
<dbReference type="InterPro" id="IPR045861">
    <property type="entry name" value="CorA_cytoplasmic_dom"/>
</dbReference>
<comment type="similarity">
    <text evidence="2">Belongs to the CorA metal ion transporter (MIT) (TC 1.A.35) family.</text>
</comment>
<evidence type="ECO:0000256" key="6">
    <source>
        <dbReference type="ARBA" id="ARBA00022842"/>
    </source>
</evidence>
<dbReference type="GO" id="GO:0005886">
    <property type="term" value="C:plasma membrane"/>
    <property type="evidence" value="ECO:0007669"/>
    <property type="project" value="UniProtKB-SubCell"/>
</dbReference>
<feature type="transmembrane region" description="Helical" evidence="13">
    <location>
        <begin position="263"/>
        <end position="282"/>
    </location>
</feature>
<protein>
    <submittedName>
        <fullName evidence="14">Magnesium transport protein CorA</fullName>
    </submittedName>
</protein>
<evidence type="ECO:0000256" key="11">
    <source>
        <dbReference type="ARBA" id="ARBA00045497"/>
    </source>
</evidence>
<dbReference type="SUPFAM" id="SSF143865">
    <property type="entry name" value="CorA soluble domain-like"/>
    <property type="match status" value="1"/>
</dbReference>
<accession>A0A1V4IAA5</accession>
<keyword evidence="9 13" id="KW-0472">Membrane</keyword>
<dbReference type="GO" id="GO:0015095">
    <property type="term" value="F:magnesium ion transmembrane transporter activity"/>
    <property type="evidence" value="ECO:0007669"/>
    <property type="project" value="TreeGrafter"/>
</dbReference>
<dbReference type="InterPro" id="IPR045863">
    <property type="entry name" value="CorA_TM1_TM2"/>
</dbReference>
<keyword evidence="5 13" id="KW-0812">Transmembrane</keyword>
<comment type="caution">
    <text evidence="14">The sequence shown here is derived from an EMBL/GenBank/DDBJ whole genome shotgun (WGS) entry which is preliminary data.</text>
</comment>
<keyword evidence="6" id="KW-0460">Magnesium</keyword>
<dbReference type="STRING" id="29349.CLOTH_00960"/>
<dbReference type="FunFam" id="1.20.58.340:FF:000004">
    <property type="entry name" value="Magnesium transport protein CorA"/>
    <property type="match status" value="1"/>
</dbReference>
<evidence type="ECO:0000256" key="12">
    <source>
        <dbReference type="SAM" id="Coils"/>
    </source>
</evidence>
<evidence type="ECO:0000256" key="10">
    <source>
        <dbReference type="ARBA" id="ARBA00034269"/>
    </source>
</evidence>
<dbReference type="Gene3D" id="3.30.460.20">
    <property type="entry name" value="CorA soluble domain-like"/>
    <property type="match status" value="1"/>
</dbReference>
<dbReference type="Gene3D" id="1.20.58.340">
    <property type="entry name" value="Magnesium transport protein CorA, transmembrane region"/>
    <property type="match status" value="2"/>
</dbReference>
<evidence type="ECO:0000256" key="9">
    <source>
        <dbReference type="ARBA" id="ARBA00023136"/>
    </source>
</evidence>
<proteinExistence type="inferred from homology"/>
<evidence type="ECO:0000256" key="4">
    <source>
        <dbReference type="ARBA" id="ARBA00022475"/>
    </source>
</evidence>
<evidence type="ECO:0000256" key="13">
    <source>
        <dbReference type="SAM" id="Phobius"/>
    </source>
</evidence>
<dbReference type="GO" id="GO:0000287">
    <property type="term" value="F:magnesium ion binding"/>
    <property type="evidence" value="ECO:0007669"/>
    <property type="project" value="TreeGrafter"/>
</dbReference>
<evidence type="ECO:0000313" key="15">
    <source>
        <dbReference type="Proteomes" id="UP000190140"/>
    </source>
</evidence>
<comment type="subcellular location">
    <subcellularLocation>
        <location evidence="1">Cell membrane</location>
        <topology evidence="1">Multi-pass membrane protein</topology>
    </subcellularLocation>
</comment>
<dbReference type="Pfam" id="PF01544">
    <property type="entry name" value="CorA"/>
    <property type="match status" value="1"/>
</dbReference>
<feature type="transmembrane region" description="Helical" evidence="13">
    <location>
        <begin position="294"/>
        <end position="314"/>
    </location>
</feature>
<keyword evidence="8" id="KW-0406">Ion transport</keyword>
<evidence type="ECO:0000256" key="7">
    <source>
        <dbReference type="ARBA" id="ARBA00022989"/>
    </source>
</evidence>
<dbReference type="GO" id="GO:0050897">
    <property type="term" value="F:cobalt ion binding"/>
    <property type="evidence" value="ECO:0007669"/>
    <property type="project" value="TreeGrafter"/>
</dbReference>
<sequence length="320" mass="38405">MSGSEDMKIKNINKNTMHCDDIYSNWYNKEDSYFILCKEKEILNLQHIFEFEDDTIEECIYDDEKVRFESFKEYDFISLNNLSWENKNVILEEINIYIGYNYIILVGEQSGNEIEEIYDYISLKISNLTHEKKELNKIYFWIFDMILKNYINTLESVEEDILTLENNIINEIEKRYFSQINCIRQQMDKITKNLRALLYVGDQFMINENKFIKRENQRYFRNIDVRINKLYDFSISLKSRSDQLIYLHNSGLTSHTNDIATRLTVLAIFFGPLTVITGIYGMNFDYMPELHWIYGYQFTLGIMATLTIILYAVFKKKKWL</sequence>